<comment type="caution">
    <text evidence="1">The sequence shown here is derived from an EMBL/GenBank/DDBJ whole genome shotgun (WGS) entry which is preliminary data.</text>
</comment>
<dbReference type="EMBL" id="JAATIQ010000130">
    <property type="protein sequence ID" value="KAF4379194.1"/>
    <property type="molecule type" value="Genomic_DNA"/>
</dbReference>
<proteinExistence type="predicted"/>
<accession>A0A7J6G8C7</accession>
<keyword evidence="2" id="KW-1185">Reference proteome</keyword>
<organism evidence="1 2">
    <name type="scientific">Cannabis sativa</name>
    <name type="common">Hemp</name>
    <name type="synonym">Marijuana</name>
    <dbReference type="NCBI Taxonomy" id="3483"/>
    <lineage>
        <taxon>Eukaryota</taxon>
        <taxon>Viridiplantae</taxon>
        <taxon>Streptophyta</taxon>
        <taxon>Embryophyta</taxon>
        <taxon>Tracheophyta</taxon>
        <taxon>Spermatophyta</taxon>
        <taxon>Magnoliopsida</taxon>
        <taxon>eudicotyledons</taxon>
        <taxon>Gunneridae</taxon>
        <taxon>Pentapetalae</taxon>
        <taxon>rosids</taxon>
        <taxon>fabids</taxon>
        <taxon>Rosales</taxon>
        <taxon>Cannabaceae</taxon>
        <taxon>Cannabis</taxon>
    </lineage>
</organism>
<protein>
    <submittedName>
        <fullName evidence="1">Uncharacterized protein</fullName>
    </submittedName>
</protein>
<reference evidence="1 2" key="1">
    <citation type="journal article" date="2020" name="bioRxiv">
        <title>Sequence and annotation of 42 cannabis genomes reveals extensive copy number variation in cannabinoid synthesis and pathogen resistance genes.</title>
        <authorList>
            <person name="Mckernan K.J."/>
            <person name="Helbert Y."/>
            <person name="Kane L.T."/>
            <person name="Ebling H."/>
            <person name="Zhang L."/>
            <person name="Liu B."/>
            <person name="Eaton Z."/>
            <person name="Mclaughlin S."/>
            <person name="Kingan S."/>
            <person name="Baybayan P."/>
            <person name="Concepcion G."/>
            <person name="Jordan M."/>
            <person name="Riva A."/>
            <person name="Barbazuk W."/>
            <person name="Harkins T."/>
        </authorList>
    </citation>
    <scope>NUCLEOTIDE SEQUENCE [LARGE SCALE GENOMIC DNA]</scope>
    <source>
        <strain evidence="2">cv. Jamaican Lion 4</strain>
        <tissue evidence="1">Leaf</tissue>
    </source>
</reference>
<dbReference type="Proteomes" id="UP000583929">
    <property type="component" value="Unassembled WGS sequence"/>
</dbReference>
<feature type="non-terminal residue" evidence="1">
    <location>
        <position position="1"/>
    </location>
</feature>
<evidence type="ECO:0000313" key="2">
    <source>
        <dbReference type="Proteomes" id="UP000583929"/>
    </source>
</evidence>
<evidence type="ECO:0000313" key="1">
    <source>
        <dbReference type="EMBL" id="KAF4379194.1"/>
    </source>
</evidence>
<name>A0A7J6G8C7_CANSA</name>
<dbReference type="AlphaFoldDB" id="A0A7J6G8C7"/>
<gene>
    <name evidence="1" type="ORF">G4B88_010588</name>
</gene>
<sequence>GRLKLSPSPGLRANAALTFLGCLRSGFIFRSSHQCVLVDGLRVIHFFNSL</sequence>